<feature type="region of interest" description="Disordered" evidence="1">
    <location>
        <begin position="242"/>
        <end position="266"/>
    </location>
</feature>
<accession>A0A2J6SVB6</accession>
<organism evidence="2 3">
    <name type="scientific">Hyaloscypha bicolor E</name>
    <dbReference type="NCBI Taxonomy" id="1095630"/>
    <lineage>
        <taxon>Eukaryota</taxon>
        <taxon>Fungi</taxon>
        <taxon>Dikarya</taxon>
        <taxon>Ascomycota</taxon>
        <taxon>Pezizomycotina</taxon>
        <taxon>Leotiomycetes</taxon>
        <taxon>Helotiales</taxon>
        <taxon>Hyaloscyphaceae</taxon>
        <taxon>Hyaloscypha</taxon>
        <taxon>Hyaloscypha bicolor</taxon>
    </lineage>
</organism>
<sequence>MFLIWGNSRDNTSQNASNLEVQTSLSGDLSIPPTPLLDKGHAALKFMRRKKGKGLQDLNGPIVVFTLNLRGVSASALMKSMQAQRRAILNKGDRILCLKTETATCPDLDFGIESASKDESTARHNPCERDDSDIDTSTIPTRWITREERRIAFPDQQSLNQHSSTAQHSTAQHSTSHIATLQYEHEHERLAASAIARQLQPLSDQPLWGRVNSNSPTWRSHARCRLETPLLAAFPLPPSPDRAFDPSFLEKAHRSLRPREGGGEAP</sequence>
<dbReference type="AlphaFoldDB" id="A0A2J6SVB6"/>
<feature type="region of interest" description="Disordered" evidence="1">
    <location>
        <begin position="157"/>
        <end position="177"/>
    </location>
</feature>
<evidence type="ECO:0000256" key="1">
    <source>
        <dbReference type="SAM" id="MobiDB-lite"/>
    </source>
</evidence>
<feature type="region of interest" description="Disordered" evidence="1">
    <location>
        <begin position="116"/>
        <end position="136"/>
    </location>
</feature>
<feature type="compositionally biased region" description="Basic and acidic residues" evidence="1">
    <location>
        <begin position="116"/>
        <end position="129"/>
    </location>
</feature>
<dbReference type="EMBL" id="KZ613859">
    <property type="protein sequence ID" value="PMD54717.1"/>
    <property type="molecule type" value="Genomic_DNA"/>
</dbReference>
<reference evidence="2 3" key="1">
    <citation type="submission" date="2016-04" db="EMBL/GenBank/DDBJ databases">
        <title>A degradative enzymes factory behind the ericoid mycorrhizal symbiosis.</title>
        <authorList>
            <consortium name="DOE Joint Genome Institute"/>
            <person name="Martino E."/>
            <person name="Morin E."/>
            <person name="Grelet G."/>
            <person name="Kuo A."/>
            <person name="Kohler A."/>
            <person name="Daghino S."/>
            <person name="Barry K."/>
            <person name="Choi C."/>
            <person name="Cichocki N."/>
            <person name="Clum A."/>
            <person name="Copeland A."/>
            <person name="Hainaut M."/>
            <person name="Haridas S."/>
            <person name="Labutti K."/>
            <person name="Lindquist E."/>
            <person name="Lipzen A."/>
            <person name="Khouja H.-R."/>
            <person name="Murat C."/>
            <person name="Ohm R."/>
            <person name="Olson A."/>
            <person name="Spatafora J."/>
            <person name="Veneault-Fourrey C."/>
            <person name="Henrissat B."/>
            <person name="Grigoriev I."/>
            <person name="Martin F."/>
            <person name="Perotto S."/>
        </authorList>
    </citation>
    <scope>NUCLEOTIDE SEQUENCE [LARGE SCALE GENOMIC DNA]</scope>
    <source>
        <strain evidence="2 3">E</strain>
    </source>
</reference>
<keyword evidence="3" id="KW-1185">Reference proteome</keyword>
<name>A0A2J6SVB6_9HELO</name>
<evidence type="ECO:0000313" key="2">
    <source>
        <dbReference type="EMBL" id="PMD54717.1"/>
    </source>
</evidence>
<dbReference type="GeneID" id="36591818"/>
<gene>
    <name evidence="2" type="ORF">K444DRAFT_634416</name>
</gene>
<dbReference type="RefSeq" id="XP_024731621.1">
    <property type="nucleotide sequence ID" value="XM_024883741.1"/>
</dbReference>
<proteinExistence type="predicted"/>
<protein>
    <submittedName>
        <fullName evidence="2">Uncharacterized protein</fullName>
    </submittedName>
</protein>
<dbReference type="InParanoid" id="A0A2J6SVB6"/>
<evidence type="ECO:0000313" key="3">
    <source>
        <dbReference type="Proteomes" id="UP000235371"/>
    </source>
</evidence>
<dbReference type="Proteomes" id="UP000235371">
    <property type="component" value="Unassembled WGS sequence"/>
</dbReference>